<dbReference type="Pfam" id="PF16686">
    <property type="entry name" value="POT1PC"/>
    <property type="match status" value="1"/>
</dbReference>
<evidence type="ECO:0000256" key="3">
    <source>
        <dbReference type="ARBA" id="ARBA00008442"/>
    </source>
</evidence>
<evidence type="ECO:0000256" key="5">
    <source>
        <dbReference type="ARBA" id="ARBA00022454"/>
    </source>
</evidence>
<feature type="compositionally biased region" description="Basic and acidic residues" evidence="9">
    <location>
        <begin position="360"/>
        <end position="377"/>
    </location>
</feature>
<evidence type="ECO:0000256" key="6">
    <source>
        <dbReference type="ARBA" id="ARBA00022895"/>
    </source>
</evidence>
<evidence type="ECO:0000256" key="2">
    <source>
        <dbReference type="ARBA" id="ARBA00004574"/>
    </source>
</evidence>
<keyword evidence="5" id="KW-0158">Chromosome</keyword>
<dbReference type="SMART" id="SM00976">
    <property type="entry name" value="Telo_bind"/>
    <property type="match status" value="1"/>
</dbReference>
<dbReference type="InterPro" id="IPR011564">
    <property type="entry name" value="Telomer_end-bd_POT1/Cdc13"/>
</dbReference>
<organism evidence="11 12">
    <name type="scientific">Ampelomyces quisqualis</name>
    <name type="common">Powdery mildew agent</name>
    <dbReference type="NCBI Taxonomy" id="50730"/>
    <lineage>
        <taxon>Eukaryota</taxon>
        <taxon>Fungi</taxon>
        <taxon>Dikarya</taxon>
        <taxon>Ascomycota</taxon>
        <taxon>Pezizomycotina</taxon>
        <taxon>Dothideomycetes</taxon>
        <taxon>Pleosporomycetidae</taxon>
        <taxon>Pleosporales</taxon>
        <taxon>Pleosporineae</taxon>
        <taxon>Phaeosphaeriaceae</taxon>
        <taxon>Ampelomyces</taxon>
    </lineage>
</organism>
<dbReference type="OrthoDB" id="2186770at2759"/>
<dbReference type="FunFam" id="2.40.50.140:FF:000303">
    <property type="entry name" value="Protection of telomeres protein 1"/>
    <property type="match status" value="1"/>
</dbReference>
<dbReference type="Proteomes" id="UP000800096">
    <property type="component" value="Unassembled WGS sequence"/>
</dbReference>
<dbReference type="GO" id="GO:0098505">
    <property type="term" value="F:G-rich strand telomeric DNA binding"/>
    <property type="evidence" value="ECO:0007669"/>
    <property type="project" value="TreeGrafter"/>
</dbReference>
<dbReference type="GO" id="GO:0032210">
    <property type="term" value="P:regulation of telomere maintenance via telomerase"/>
    <property type="evidence" value="ECO:0007669"/>
    <property type="project" value="TreeGrafter"/>
</dbReference>
<feature type="region of interest" description="Disordered" evidence="9">
    <location>
        <begin position="325"/>
        <end position="377"/>
    </location>
</feature>
<comment type="similarity">
    <text evidence="3">Belongs to the telombin family.</text>
</comment>
<evidence type="ECO:0000256" key="9">
    <source>
        <dbReference type="SAM" id="MobiDB-lite"/>
    </source>
</evidence>
<dbReference type="Pfam" id="PF02765">
    <property type="entry name" value="POT1"/>
    <property type="match status" value="1"/>
</dbReference>
<reference evidence="11" key="1">
    <citation type="journal article" date="2020" name="Stud. Mycol.">
        <title>101 Dothideomycetes genomes: a test case for predicting lifestyles and emergence of pathogens.</title>
        <authorList>
            <person name="Haridas S."/>
            <person name="Albert R."/>
            <person name="Binder M."/>
            <person name="Bloem J."/>
            <person name="Labutti K."/>
            <person name="Salamov A."/>
            <person name="Andreopoulos B."/>
            <person name="Baker S."/>
            <person name="Barry K."/>
            <person name="Bills G."/>
            <person name="Bluhm B."/>
            <person name="Cannon C."/>
            <person name="Castanera R."/>
            <person name="Culley D."/>
            <person name="Daum C."/>
            <person name="Ezra D."/>
            <person name="Gonzalez J."/>
            <person name="Henrissat B."/>
            <person name="Kuo A."/>
            <person name="Liang C."/>
            <person name="Lipzen A."/>
            <person name="Lutzoni F."/>
            <person name="Magnuson J."/>
            <person name="Mondo S."/>
            <person name="Nolan M."/>
            <person name="Ohm R."/>
            <person name="Pangilinan J."/>
            <person name="Park H.-J."/>
            <person name="Ramirez L."/>
            <person name="Alfaro M."/>
            <person name="Sun H."/>
            <person name="Tritt A."/>
            <person name="Yoshinaga Y."/>
            <person name="Zwiers L.-H."/>
            <person name="Turgeon B."/>
            <person name="Goodwin S."/>
            <person name="Spatafora J."/>
            <person name="Crous P."/>
            <person name="Grigoriev I."/>
        </authorList>
    </citation>
    <scope>NUCLEOTIDE SEQUENCE</scope>
    <source>
        <strain evidence="11">HMLAC05119</strain>
    </source>
</reference>
<protein>
    <recommendedName>
        <fullName evidence="4">Protection of telomeres protein 1</fullName>
    </recommendedName>
</protein>
<evidence type="ECO:0000259" key="10">
    <source>
        <dbReference type="SMART" id="SM00976"/>
    </source>
</evidence>
<gene>
    <name evidence="11" type="ORF">BDU57DRAFT_49047</name>
</gene>
<dbReference type="InterPro" id="IPR012340">
    <property type="entry name" value="NA-bd_OB-fold"/>
</dbReference>
<name>A0A6A5R364_AMPQU</name>
<evidence type="ECO:0000256" key="4">
    <source>
        <dbReference type="ARBA" id="ARBA00015253"/>
    </source>
</evidence>
<dbReference type="PANTHER" id="PTHR14513:SF0">
    <property type="entry name" value="PROTECTION OF TELOMERES PROTEIN 1"/>
    <property type="match status" value="1"/>
</dbReference>
<keyword evidence="8" id="KW-0539">Nucleus</keyword>
<keyword evidence="12" id="KW-1185">Reference proteome</keyword>
<accession>A0A6A5R364</accession>
<dbReference type="AlphaFoldDB" id="A0A6A5R364"/>
<dbReference type="EMBL" id="ML979132">
    <property type="protein sequence ID" value="KAF1921424.1"/>
    <property type="molecule type" value="Genomic_DNA"/>
</dbReference>
<keyword evidence="6" id="KW-0779">Telomere</keyword>
<dbReference type="InterPro" id="IPR032042">
    <property type="entry name" value="POT1PC"/>
</dbReference>
<dbReference type="PANTHER" id="PTHR14513">
    <property type="entry name" value="PROTECTION OF TELOMERES 1"/>
    <property type="match status" value="1"/>
</dbReference>
<evidence type="ECO:0000313" key="12">
    <source>
        <dbReference type="Proteomes" id="UP000800096"/>
    </source>
</evidence>
<evidence type="ECO:0000256" key="1">
    <source>
        <dbReference type="ARBA" id="ARBA00004123"/>
    </source>
</evidence>
<dbReference type="Gene3D" id="2.40.50.140">
    <property type="entry name" value="Nucleic acid-binding proteins"/>
    <property type="match status" value="2"/>
</dbReference>
<feature type="compositionally biased region" description="Basic residues" evidence="9">
    <location>
        <begin position="346"/>
        <end position="359"/>
    </location>
</feature>
<dbReference type="SUPFAM" id="SSF50249">
    <property type="entry name" value="Nucleic acid-binding proteins"/>
    <property type="match status" value="2"/>
</dbReference>
<evidence type="ECO:0000256" key="7">
    <source>
        <dbReference type="ARBA" id="ARBA00023125"/>
    </source>
</evidence>
<comment type="subcellular location">
    <subcellularLocation>
        <location evidence="2">Chromosome</location>
        <location evidence="2">Telomere</location>
    </subcellularLocation>
    <subcellularLocation>
        <location evidence="1">Nucleus</location>
    </subcellularLocation>
</comment>
<sequence>MPPNGITAINDAKVGGSIVSLLGVVVSLLPPKKTRGTDWVLELAIQDDFTTGAVGSDATIKCRLFRPGPDKFPKNINVGDVALLRDFKLNEWNLRVDAVWTMHSGALIFPASGIPIPALSQAYQVGTQNLQYSATFGTKDPTAQEQMAVIRLKQDASGSVQQVKQYAATQSVAAPARDKLALIKDMVFDRFYDVRVQVVNIYYTTFGTVDLKVTDYTENNLLFRYVDPDDEDYSYQKMEWKGPYGQYTINVLLYGNNATWARDNAAVGEYLFLKNMHAKMSPANKLEGVLHDDRQRPNQIDIRKLMKGSDIDEIVQRRKAYENSRKKKSAFEELQSAPNNPLAKSSKSKKAEKKARQRLHKEQEQREIAEQAEEWEAKRSGNNLNIKAAHPEAKPSTISEIVFNPHLNAQTPRYNEFKLPFINSRHRARVRVVDFFPPEIELFAHASNDPAWDKRAKKKDLNNSTTKTRWEWGFILLVEDAKLPPDTVSEKLRLMVGNDGAQYLLGMDAQNLKTNIQLRTKLEEKLFILWGNLLELKTELRMIGSDMPLPTGDNRLINKPFDACIEEYGHEVRVTEDNPSGYLRLHRLAETRIMG</sequence>
<dbReference type="GO" id="GO:0000783">
    <property type="term" value="C:nuclear telomere cap complex"/>
    <property type="evidence" value="ECO:0007669"/>
    <property type="project" value="TreeGrafter"/>
</dbReference>
<dbReference type="InterPro" id="IPR028389">
    <property type="entry name" value="POT1"/>
</dbReference>
<evidence type="ECO:0000256" key="8">
    <source>
        <dbReference type="ARBA" id="ARBA00023242"/>
    </source>
</evidence>
<feature type="domain" description="Telomeric single stranded DNA binding POT1/Cdc13" evidence="10">
    <location>
        <begin position="6"/>
        <end position="157"/>
    </location>
</feature>
<dbReference type="GO" id="GO:0010521">
    <property type="term" value="F:telomerase inhibitor activity"/>
    <property type="evidence" value="ECO:0007669"/>
    <property type="project" value="TreeGrafter"/>
</dbReference>
<keyword evidence="7" id="KW-0238">DNA-binding</keyword>
<proteinExistence type="inferred from homology"/>
<dbReference type="GO" id="GO:0016233">
    <property type="term" value="P:telomere capping"/>
    <property type="evidence" value="ECO:0007669"/>
    <property type="project" value="TreeGrafter"/>
</dbReference>
<evidence type="ECO:0000313" key="11">
    <source>
        <dbReference type="EMBL" id="KAF1921424.1"/>
    </source>
</evidence>